<accession>A0A2K2B026</accession>
<gene>
    <name evidence="2" type="ORF">POPTR_003G016800</name>
</gene>
<organism evidence="2 3">
    <name type="scientific">Populus trichocarpa</name>
    <name type="common">Western balsam poplar</name>
    <name type="synonym">Populus balsamifera subsp. trichocarpa</name>
    <dbReference type="NCBI Taxonomy" id="3694"/>
    <lineage>
        <taxon>Eukaryota</taxon>
        <taxon>Viridiplantae</taxon>
        <taxon>Streptophyta</taxon>
        <taxon>Embryophyta</taxon>
        <taxon>Tracheophyta</taxon>
        <taxon>Spermatophyta</taxon>
        <taxon>Magnoliopsida</taxon>
        <taxon>eudicotyledons</taxon>
        <taxon>Gunneridae</taxon>
        <taxon>Pentapetalae</taxon>
        <taxon>rosids</taxon>
        <taxon>fabids</taxon>
        <taxon>Malpighiales</taxon>
        <taxon>Salicaceae</taxon>
        <taxon>Saliceae</taxon>
        <taxon>Populus</taxon>
    </lineage>
</organism>
<dbReference type="STRING" id="3694.A0A2K2B026"/>
<proteinExistence type="predicted"/>
<evidence type="ECO:0000256" key="1">
    <source>
        <dbReference type="ARBA" id="ARBA00022737"/>
    </source>
</evidence>
<dbReference type="PANTHER" id="PTHR47926">
    <property type="entry name" value="PENTATRICOPEPTIDE REPEAT-CONTAINING PROTEIN"/>
    <property type="match status" value="1"/>
</dbReference>
<evidence type="ECO:0008006" key="4">
    <source>
        <dbReference type="Google" id="ProtNLM"/>
    </source>
</evidence>
<dbReference type="GO" id="GO:0009451">
    <property type="term" value="P:RNA modification"/>
    <property type="evidence" value="ECO:0007669"/>
    <property type="project" value="InterPro"/>
</dbReference>
<sequence>MLVLPWPFALSHTAEINHARLLFSQIQNPSTYIWNTMIRGYSEAKMGHSGFLFFCQVVQNGAEMGCRSFVLALKACGEQFLRVLGGKSVHCEMDFLSMTDGYSKRNCWDETWKLFDSMSVEGNVEPEEGSLSIKGFLAYRKIISYTEIETIDHHFIHCYVT</sequence>
<dbReference type="NCBIfam" id="TIGR00756">
    <property type="entry name" value="PPR"/>
    <property type="match status" value="2"/>
</dbReference>
<dbReference type="InParanoid" id="A0A2K2B026"/>
<dbReference type="Pfam" id="PF01535">
    <property type="entry name" value="PPR"/>
    <property type="match status" value="2"/>
</dbReference>
<dbReference type="InterPro" id="IPR046960">
    <property type="entry name" value="PPR_At4g14850-like_plant"/>
</dbReference>
<dbReference type="Gene3D" id="1.25.40.10">
    <property type="entry name" value="Tetratricopeptide repeat domain"/>
    <property type="match status" value="1"/>
</dbReference>
<evidence type="ECO:0000313" key="3">
    <source>
        <dbReference type="Proteomes" id="UP000006729"/>
    </source>
</evidence>
<evidence type="ECO:0000313" key="2">
    <source>
        <dbReference type="EMBL" id="PNT43135.1"/>
    </source>
</evidence>
<name>A0A2K2B026_POPTR</name>
<dbReference type="EMBL" id="CM009292">
    <property type="protein sequence ID" value="PNT43135.1"/>
    <property type="molecule type" value="Genomic_DNA"/>
</dbReference>
<protein>
    <recommendedName>
        <fullName evidence="4">Pentatricopeptide repeat-containing protein</fullName>
    </recommendedName>
</protein>
<dbReference type="Proteomes" id="UP000006729">
    <property type="component" value="Chromosome 3"/>
</dbReference>
<dbReference type="AlphaFoldDB" id="A0A2K2B026"/>
<reference evidence="2 3" key="1">
    <citation type="journal article" date="2006" name="Science">
        <title>The genome of black cottonwood, Populus trichocarpa (Torr. &amp; Gray).</title>
        <authorList>
            <person name="Tuskan G.A."/>
            <person name="Difazio S."/>
            <person name="Jansson S."/>
            <person name="Bohlmann J."/>
            <person name="Grigoriev I."/>
            <person name="Hellsten U."/>
            <person name="Putnam N."/>
            <person name="Ralph S."/>
            <person name="Rombauts S."/>
            <person name="Salamov A."/>
            <person name="Schein J."/>
            <person name="Sterck L."/>
            <person name="Aerts A."/>
            <person name="Bhalerao R.R."/>
            <person name="Bhalerao R.P."/>
            <person name="Blaudez D."/>
            <person name="Boerjan W."/>
            <person name="Brun A."/>
            <person name="Brunner A."/>
            <person name="Busov V."/>
            <person name="Campbell M."/>
            <person name="Carlson J."/>
            <person name="Chalot M."/>
            <person name="Chapman J."/>
            <person name="Chen G.L."/>
            <person name="Cooper D."/>
            <person name="Coutinho P.M."/>
            <person name="Couturier J."/>
            <person name="Covert S."/>
            <person name="Cronk Q."/>
            <person name="Cunningham R."/>
            <person name="Davis J."/>
            <person name="Degroeve S."/>
            <person name="Dejardin A."/>
            <person name="Depamphilis C."/>
            <person name="Detter J."/>
            <person name="Dirks B."/>
            <person name="Dubchak I."/>
            <person name="Duplessis S."/>
            <person name="Ehlting J."/>
            <person name="Ellis B."/>
            <person name="Gendler K."/>
            <person name="Goodstein D."/>
            <person name="Gribskov M."/>
            <person name="Grimwood J."/>
            <person name="Groover A."/>
            <person name="Gunter L."/>
            <person name="Hamberger B."/>
            <person name="Heinze B."/>
            <person name="Helariutta Y."/>
            <person name="Henrissat B."/>
            <person name="Holligan D."/>
            <person name="Holt R."/>
            <person name="Huang W."/>
            <person name="Islam-Faridi N."/>
            <person name="Jones S."/>
            <person name="Jones-Rhoades M."/>
            <person name="Jorgensen R."/>
            <person name="Joshi C."/>
            <person name="Kangasjarvi J."/>
            <person name="Karlsson J."/>
            <person name="Kelleher C."/>
            <person name="Kirkpatrick R."/>
            <person name="Kirst M."/>
            <person name="Kohler A."/>
            <person name="Kalluri U."/>
            <person name="Larimer F."/>
            <person name="Leebens-Mack J."/>
            <person name="Leple J.C."/>
            <person name="Locascio P."/>
            <person name="Lou Y."/>
            <person name="Lucas S."/>
            <person name="Martin F."/>
            <person name="Montanini B."/>
            <person name="Napoli C."/>
            <person name="Nelson D.R."/>
            <person name="Nelson C."/>
            <person name="Nieminen K."/>
            <person name="Nilsson O."/>
            <person name="Pereda V."/>
            <person name="Peter G."/>
            <person name="Philippe R."/>
            <person name="Pilate G."/>
            <person name="Poliakov A."/>
            <person name="Razumovskaya J."/>
            <person name="Richardson P."/>
            <person name="Rinaldi C."/>
            <person name="Ritland K."/>
            <person name="Rouze P."/>
            <person name="Ryaboy D."/>
            <person name="Schmutz J."/>
            <person name="Schrader J."/>
            <person name="Segerman B."/>
            <person name="Shin H."/>
            <person name="Siddiqui A."/>
            <person name="Sterky F."/>
            <person name="Terry A."/>
            <person name="Tsai C.J."/>
            <person name="Uberbacher E."/>
            <person name="Unneberg P."/>
            <person name="Vahala J."/>
            <person name="Wall K."/>
            <person name="Wessler S."/>
            <person name="Yang G."/>
            <person name="Yin T."/>
            <person name="Douglas C."/>
            <person name="Marra M."/>
            <person name="Sandberg G."/>
            <person name="Van de Peer Y."/>
            <person name="Rokhsar D."/>
        </authorList>
    </citation>
    <scope>NUCLEOTIDE SEQUENCE [LARGE SCALE GENOMIC DNA]</scope>
    <source>
        <strain evidence="3">cv. Nisqually</strain>
    </source>
</reference>
<keyword evidence="3" id="KW-1185">Reference proteome</keyword>
<keyword evidence="1" id="KW-0677">Repeat</keyword>
<dbReference type="InterPro" id="IPR011990">
    <property type="entry name" value="TPR-like_helical_dom_sf"/>
</dbReference>
<dbReference type="InterPro" id="IPR002885">
    <property type="entry name" value="PPR_rpt"/>
</dbReference>
<dbReference type="GO" id="GO:0003723">
    <property type="term" value="F:RNA binding"/>
    <property type="evidence" value="ECO:0007669"/>
    <property type="project" value="InterPro"/>
</dbReference>